<dbReference type="PANTHER" id="PTHR46425:SF1">
    <property type="entry name" value="TRANSCRIPTION TERMINATION FACTOR RHO"/>
    <property type="match status" value="1"/>
</dbReference>
<feature type="domain" description="AAA+ ATPase" evidence="5">
    <location>
        <begin position="65"/>
        <end position="251"/>
    </location>
</feature>
<dbReference type="GO" id="GO:0006353">
    <property type="term" value="P:DNA-templated transcription termination"/>
    <property type="evidence" value="ECO:0007669"/>
    <property type="project" value="UniProtKB-UniRule"/>
</dbReference>
<sequence length="315" mass="35361">MSRNRSRGRRRSGNRRSSKPKADLPTLINKLADYTPVQPTDRLRLETDRYEYIGRIMDMFTPIARGQRCLITSPPKAGKTTILKAIGKAIHANYPDIEQIALLVDERPEEATDFRRKMPFEVYASTSDRAAKNHIKVAEKAFTDALEKVHDGKDVVLLLDSITRLARAYNVTHTGSGGRTLSGGVSAGALDIPRQLFGAARNLEGGGSLTIVGTALIETGSRMDEVIFQEFKGTGNMELVLDEELVLRRVFPAIDIANSGTRREEMMLDDTEKKQVPLLRRRLMDQSPVEGMQWMIKRLHDSKNNENFLRSVPQL</sequence>
<evidence type="ECO:0000313" key="6">
    <source>
        <dbReference type="EMBL" id="RAL25209.1"/>
    </source>
</evidence>
<keyword evidence="3" id="KW-0378">Hydrolase</keyword>
<comment type="similarity">
    <text evidence="3">Belongs to the Rho family.</text>
</comment>
<keyword evidence="2 3" id="KW-0694">RNA-binding</keyword>
<comment type="caution">
    <text evidence="6">The sequence shown here is derived from an EMBL/GenBank/DDBJ whole genome shotgun (WGS) entry which is preliminary data.</text>
</comment>
<dbReference type="InterPro" id="IPR000194">
    <property type="entry name" value="ATPase_F1/V1/A1_a/bsu_nucl-bd"/>
</dbReference>
<organism evidence="6 7">
    <name type="scientific">Lujinxingia litoralis</name>
    <dbReference type="NCBI Taxonomy" id="2211119"/>
    <lineage>
        <taxon>Bacteria</taxon>
        <taxon>Deltaproteobacteria</taxon>
        <taxon>Bradymonadales</taxon>
        <taxon>Lujinxingiaceae</taxon>
        <taxon>Lujinxingia</taxon>
    </lineage>
</organism>
<feature type="binding site" evidence="3">
    <location>
        <position position="107"/>
    </location>
    <ligand>
        <name>ATP</name>
        <dbReference type="ChEBI" id="CHEBI:30616"/>
    </ligand>
</feature>
<keyword evidence="3" id="KW-0347">Helicase</keyword>
<feature type="binding site" evidence="3">
    <location>
        <begin position="76"/>
        <end position="81"/>
    </location>
    <ligand>
        <name>ATP</name>
        <dbReference type="ChEBI" id="CHEBI:30616"/>
    </ligand>
</feature>
<dbReference type="SUPFAM" id="SSF52540">
    <property type="entry name" value="P-loop containing nucleoside triphosphate hydrolases"/>
    <property type="match status" value="1"/>
</dbReference>
<dbReference type="SMART" id="SM00382">
    <property type="entry name" value="AAA"/>
    <property type="match status" value="1"/>
</dbReference>
<comment type="caution">
    <text evidence="3">Lacks conserved residue(s) required for the propagation of feature annotation.</text>
</comment>
<dbReference type="PANTHER" id="PTHR46425">
    <property type="entry name" value="TRANSCRIPTION TERMINATION FACTOR RHO"/>
    <property type="match status" value="1"/>
</dbReference>
<reference evidence="6 7" key="1">
    <citation type="submission" date="2018-05" db="EMBL/GenBank/DDBJ databases">
        <title>Lujinxingia marina gen. nov. sp. nov., a new facultative anaerobic member of the class Deltaproteobacteria, and proposal of Lujinxingaceae fam. nov.</title>
        <authorList>
            <person name="Li C.-M."/>
        </authorList>
    </citation>
    <scope>NUCLEOTIDE SEQUENCE [LARGE SCALE GENOMIC DNA]</scope>
    <source>
        <strain evidence="6 7">B210</strain>
    </source>
</reference>
<keyword evidence="3" id="KW-0804">Transcription</keyword>
<keyword evidence="1 3" id="KW-0806">Transcription termination</keyword>
<dbReference type="Pfam" id="PF00006">
    <property type="entry name" value="ATP-synt_ab"/>
    <property type="match status" value="1"/>
</dbReference>
<gene>
    <name evidence="3" type="primary">rho</name>
    <name evidence="6" type="ORF">DL240_03085</name>
</gene>
<feature type="region of interest" description="Disordered" evidence="4">
    <location>
        <begin position="1"/>
        <end position="25"/>
    </location>
</feature>
<proteinExistence type="inferred from homology"/>
<evidence type="ECO:0000256" key="3">
    <source>
        <dbReference type="HAMAP-Rule" id="MF_01884"/>
    </source>
</evidence>
<keyword evidence="3" id="KW-0547">Nucleotide-binding</keyword>
<dbReference type="AlphaFoldDB" id="A0A328CDU6"/>
<dbReference type="InterPro" id="IPR004665">
    <property type="entry name" value="Term_rho"/>
</dbReference>
<dbReference type="EMBL" id="QHKO01000001">
    <property type="protein sequence ID" value="RAL25209.1"/>
    <property type="molecule type" value="Genomic_DNA"/>
</dbReference>
<protein>
    <recommendedName>
        <fullName evidence="3">Transcription termination factor Rho</fullName>
        <ecNumber evidence="3">3.6.4.-</ecNumber>
    </recommendedName>
    <alternativeName>
        <fullName evidence="3">ATP-dependent helicase Rho</fullName>
    </alternativeName>
</protein>
<keyword evidence="3" id="KW-0067">ATP-binding</keyword>
<evidence type="ECO:0000256" key="4">
    <source>
        <dbReference type="SAM" id="MobiDB-lite"/>
    </source>
</evidence>
<dbReference type="Proteomes" id="UP000249169">
    <property type="component" value="Unassembled WGS sequence"/>
</dbReference>
<keyword evidence="7" id="KW-1185">Reference proteome</keyword>
<dbReference type="InterPro" id="IPR027417">
    <property type="entry name" value="P-loop_NTPase"/>
</dbReference>
<evidence type="ECO:0000259" key="5">
    <source>
        <dbReference type="SMART" id="SM00382"/>
    </source>
</evidence>
<accession>A0A328CDU6</accession>
<dbReference type="RefSeq" id="WP_111728381.1">
    <property type="nucleotide sequence ID" value="NZ_QHKO01000001.1"/>
</dbReference>
<feature type="compositionally biased region" description="Basic residues" evidence="4">
    <location>
        <begin position="1"/>
        <end position="19"/>
    </location>
</feature>
<dbReference type="EC" id="3.6.4.-" evidence="3"/>
<dbReference type="NCBIfam" id="NF006886">
    <property type="entry name" value="PRK09376.1"/>
    <property type="match status" value="1"/>
</dbReference>
<evidence type="ECO:0000313" key="7">
    <source>
        <dbReference type="Proteomes" id="UP000249169"/>
    </source>
</evidence>
<comment type="function">
    <text evidence="3">Facilitates transcription termination by a mechanism that involves Rho binding to the nascent RNA, activation of Rho's RNA-dependent ATPase activity, and release of the mRNA from the DNA template.</text>
</comment>
<dbReference type="GO" id="GO:0003723">
    <property type="term" value="F:RNA binding"/>
    <property type="evidence" value="ECO:0007669"/>
    <property type="project" value="UniProtKB-UniRule"/>
</dbReference>
<evidence type="ECO:0000256" key="1">
    <source>
        <dbReference type="ARBA" id="ARBA00022472"/>
    </source>
</evidence>
<dbReference type="GO" id="GO:0008186">
    <property type="term" value="F:ATP-dependent activity, acting on RNA"/>
    <property type="evidence" value="ECO:0007669"/>
    <property type="project" value="InterPro"/>
</dbReference>
<name>A0A328CDU6_9DELT</name>
<comment type="subunit">
    <text evidence="3">Homohexamer. The homohexamer assembles into an open ring structure.</text>
</comment>
<dbReference type="HAMAP" id="MF_01884">
    <property type="entry name" value="Rho"/>
    <property type="match status" value="1"/>
</dbReference>
<keyword evidence="3" id="KW-0805">Transcription regulation</keyword>
<evidence type="ECO:0000256" key="2">
    <source>
        <dbReference type="ARBA" id="ARBA00022884"/>
    </source>
</evidence>
<dbReference type="OrthoDB" id="9805197at2"/>
<dbReference type="GO" id="GO:0004386">
    <property type="term" value="F:helicase activity"/>
    <property type="evidence" value="ECO:0007669"/>
    <property type="project" value="UniProtKB-UniRule"/>
</dbReference>
<dbReference type="Gene3D" id="3.40.50.300">
    <property type="entry name" value="P-loop containing nucleotide triphosphate hydrolases"/>
    <property type="match status" value="1"/>
</dbReference>
<dbReference type="InterPro" id="IPR003593">
    <property type="entry name" value="AAA+_ATPase"/>
</dbReference>
<dbReference type="GO" id="GO:0005524">
    <property type="term" value="F:ATP binding"/>
    <property type="evidence" value="ECO:0007669"/>
    <property type="project" value="UniProtKB-UniRule"/>
</dbReference>
<dbReference type="GO" id="GO:0016787">
    <property type="term" value="F:hydrolase activity"/>
    <property type="evidence" value="ECO:0007669"/>
    <property type="project" value="UniProtKB-KW"/>
</dbReference>